<dbReference type="AlphaFoldDB" id="A0A3M7PAV3"/>
<dbReference type="Proteomes" id="UP000276133">
    <property type="component" value="Unassembled WGS sequence"/>
</dbReference>
<dbReference type="EMBL" id="REGN01012297">
    <property type="protein sequence ID" value="RMZ96182.1"/>
    <property type="molecule type" value="Genomic_DNA"/>
</dbReference>
<protein>
    <submittedName>
        <fullName evidence="1">Uncharacterized protein</fullName>
    </submittedName>
</protein>
<evidence type="ECO:0000313" key="1">
    <source>
        <dbReference type="EMBL" id="RMZ96182.1"/>
    </source>
</evidence>
<feature type="non-terminal residue" evidence="1">
    <location>
        <position position="1"/>
    </location>
</feature>
<comment type="caution">
    <text evidence="1">The sequence shown here is derived from an EMBL/GenBank/DDBJ whole genome shotgun (WGS) entry which is preliminary data.</text>
</comment>
<proteinExistence type="predicted"/>
<keyword evidence="2" id="KW-1185">Reference proteome</keyword>
<evidence type="ECO:0000313" key="2">
    <source>
        <dbReference type="Proteomes" id="UP000276133"/>
    </source>
</evidence>
<reference evidence="1 2" key="1">
    <citation type="journal article" date="2018" name="Sci. Rep.">
        <title>Genomic signatures of local adaptation to the degree of environmental predictability in rotifers.</title>
        <authorList>
            <person name="Franch-Gras L."/>
            <person name="Hahn C."/>
            <person name="Garcia-Roger E.M."/>
            <person name="Carmona M.J."/>
            <person name="Serra M."/>
            <person name="Gomez A."/>
        </authorList>
    </citation>
    <scope>NUCLEOTIDE SEQUENCE [LARGE SCALE GENOMIC DNA]</scope>
    <source>
        <strain evidence="1">HYR1</strain>
    </source>
</reference>
<accession>A0A3M7PAV3</accession>
<organism evidence="1 2">
    <name type="scientific">Brachionus plicatilis</name>
    <name type="common">Marine rotifer</name>
    <name type="synonym">Brachionus muelleri</name>
    <dbReference type="NCBI Taxonomy" id="10195"/>
    <lineage>
        <taxon>Eukaryota</taxon>
        <taxon>Metazoa</taxon>
        <taxon>Spiralia</taxon>
        <taxon>Gnathifera</taxon>
        <taxon>Rotifera</taxon>
        <taxon>Eurotatoria</taxon>
        <taxon>Monogononta</taxon>
        <taxon>Pseudotrocha</taxon>
        <taxon>Ploima</taxon>
        <taxon>Brachionidae</taxon>
        <taxon>Brachionus</taxon>
    </lineage>
</organism>
<name>A0A3M7PAV3_BRAPC</name>
<sequence>LKPRVYVRPCTKYPTHGIKACVAKQGDTIHYQVKNDNQTWSRCIRFGCSIGVYLFLDAILFMSTRVEATSISRSELRLSLSSSILSRLHAESLDKTEESELDDADRSSLHRSSSPSLFIELLSCSCCFCTKSIRSLASSSLASNSSFFW</sequence>
<gene>
    <name evidence="1" type="ORF">BpHYR1_039949</name>
</gene>